<dbReference type="InterPro" id="IPR005170">
    <property type="entry name" value="Transptr-assoc_dom"/>
</dbReference>
<keyword evidence="3" id="KW-1003">Cell membrane</keyword>
<keyword evidence="4 10" id="KW-0812">Transmembrane</keyword>
<dbReference type="InterPro" id="IPR046342">
    <property type="entry name" value="CBS_dom_sf"/>
</dbReference>
<gene>
    <name evidence="12" type="ORF">KL86PLE_70028</name>
</gene>
<dbReference type="SUPFAM" id="SSF54631">
    <property type="entry name" value="CBS-domain pair"/>
    <property type="match status" value="1"/>
</dbReference>
<dbReference type="Gene3D" id="3.30.465.10">
    <property type="match status" value="1"/>
</dbReference>
<dbReference type="Pfam" id="PF01595">
    <property type="entry name" value="CNNM"/>
    <property type="match status" value="1"/>
</dbReference>
<comment type="similarity">
    <text evidence="2">Belongs to the UPF0053 family. Hemolysin C subfamily.</text>
</comment>
<dbReference type="SMART" id="SM01091">
    <property type="entry name" value="CorC_HlyC"/>
    <property type="match status" value="1"/>
</dbReference>
<dbReference type="PANTHER" id="PTHR22777">
    <property type="entry name" value="HEMOLYSIN-RELATED"/>
    <property type="match status" value="1"/>
</dbReference>
<evidence type="ECO:0000256" key="5">
    <source>
        <dbReference type="ARBA" id="ARBA00022737"/>
    </source>
</evidence>
<evidence type="ECO:0000256" key="3">
    <source>
        <dbReference type="ARBA" id="ARBA00022475"/>
    </source>
</evidence>
<evidence type="ECO:0000256" key="9">
    <source>
        <dbReference type="PROSITE-ProRule" id="PRU00703"/>
    </source>
</evidence>
<dbReference type="EMBL" id="FMJD01000011">
    <property type="protein sequence ID" value="SCM78245.1"/>
    <property type="molecule type" value="Genomic_DNA"/>
</dbReference>
<feature type="domain" description="CBS" evidence="11">
    <location>
        <begin position="281"/>
        <end position="338"/>
    </location>
</feature>
<evidence type="ECO:0000259" key="11">
    <source>
        <dbReference type="PROSITE" id="PS51371"/>
    </source>
</evidence>
<protein>
    <recommendedName>
        <fullName evidence="11">CBS domain-containing protein</fullName>
    </recommendedName>
</protein>
<dbReference type="PROSITE" id="PS51371">
    <property type="entry name" value="CBS"/>
    <property type="match status" value="2"/>
</dbReference>
<accession>A0A212LL23</accession>
<dbReference type="PANTHER" id="PTHR22777:SF32">
    <property type="entry name" value="UPF0053 INNER MEMBRANE PROTEIN YFJD"/>
    <property type="match status" value="1"/>
</dbReference>
<dbReference type="Gene3D" id="3.10.580.10">
    <property type="entry name" value="CBS-domain"/>
    <property type="match status" value="1"/>
</dbReference>
<keyword evidence="8 10" id="KW-0472">Membrane</keyword>
<evidence type="ECO:0000256" key="7">
    <source>
        <dbReference type="ARBA" id="ARBA00023122"/>
    </source>
</evidence>
<dbReference type="InterPro" id="IPR016169">
    <property type="entry name" value="FAD-bd_PCMH_sub2"/>
</dbReference>
<keyword evidence="7 9" id="KW-0129">CBS domain</keyword>
<dbReference type="CDD" id="cd04590">
    <property type="entry name" value="CBS_pair_CorC_HlyC_assoc"/>
    <property type="match status" value="1"/>
</dbReference>
<feature type="transmembrane region" description="Helical" evidence="10">
    <location>
        <begin position="103"/>
        <end position="122"/>
    </location>
</feature>
<dbReference type="FunFam" id="3.10.580.10:FF:000002">
    <property type="entry name" value="Magnesium/cobalt efflux protein CorC"/>
    <property type="match status" value="1"/>
</dbReference>
<dbReference type="InterPro" id="IPR002550">
    <property type="entry name" value="CNNM"/>
</dbReference>
<evidence type="ECO:0000256" key="8">
    <source>
        <dbReference type="ARBA" id="ARBA00023136"/>
    </source>
</evidence>
<feature type="domain" description="CBS" evidence="11">
    <location>
        <begin position="213"/>
        <end position="273"/>
    </location>
</feature>
<feature type="transmembrane region" description="Helical" evidence="10">
    <location>
        <begin position="12"/>
        <end position="38"/>
    </location>
</feature>
<evidence type="ECO:0000256" key="2">
    <source>
        <dbReference type="ARBA" id="ARBA00006446"/>
    </source>
</evidence>
<evidence type="ECO:0000256" key="1">
    <source>
        <dbReference type="ARBA" id="ARBA00004651"/>
    </source>
</evidence>
<dbReference type="AlphaFoldDB" id="A0A212LL23"/>
<dbReference type="InterPro" id="IPR000644">
    <property type="entry name" value="CBS_dom"/>
</dbReference>
<name>A0A212LL23_9HYPH</name>
<keyword evidence="5" id="KW-0677">Repeat</keyword>
<dbReference type="Pfam" id="PF03471">
    <property type="entry name" value="CorC_HlyC"/>
    <property type="match status" value="1"/>
</dbReference>
<keyword evidence="6 10" id="KW-1133">Transmembrane helix</keyword>
<dbReference type="RefSeq" id="WP_288198002.1">
    <property type="nucleotide sequence ID" value="NZ_LT608334.1"/>
</dbReference>
<evidence type="ECO:0000256" key="4">
    <source>
        <dbReference type="ARBA" id="ARBA00022692"/>
    </source>
</evidence>
<evidence type="ECO:0000256" key="10">
    <source>
        <dbReference type="SAM" id="Phobius"/>
    </source>
</evidence>
<dbReference type="Pfam" id="PF00571">
    <property type="entry name" value="CBS"/>
    <property type="match status" value="1"/>
</dbReference>
<comment type="subcellular location">
    <subcellularLocation>
        <location evidence="1">Cell membrane</location>
        <topology evidence="1">Multi-pass membrane protein</topology>
    </subcellularLocation>
</comment>
<evidence type="ECO:0000256" key="6">
    <source>
        <dbReference type="ARBA" id="ARBA00022989"/>
    </source>
</evidence>
<dbReference type="InterPro" id="IPR044751">
    <property type="entry name" value="Ion_transp-like_CBS"/>
</dbReference>
<dbReference type="SMART" id="SM00116">
    <property type="entry name" value="CBS"/>
    <property type="match status" value="2"/>
</dbReference>
<sequence>MDDRGGALVDLLVAGVPVALFVVITVILSAAGSALLASNRTKLHHMERLGDRRIKRLVELTAERARAVSAIRLARQVSTVALTIFATRAVLSYETDPMRLAVWAVGGILLAILLDAVPRVMVSLRPERSALMLLPAIEASSRLLEPLIGGIEKAVIAPLRLASKTPREAAWTAHEEIREAVDLLHREGGVVKADRDMVGGVLDLSELPLSDIMVHRTKMRTFDIDMPVGDLLKALIASPFTRHPLWRDEPDNIVGVLHSKELMRAVDRAGGDPAKVCVETLMTPPWFVPDTTLAADQLKAFLKRKIHLALVVDEYGEVQGLVTLEDILEEIVGDIADEQDVVVQGVRPYPDGSASVDGAVPIRDLNRVMDWRLPDDEATTIAGLVIHEARMIPDPGQSFTFHGFRFRVLRRQRNRITALKVGPVDDVFRSD</sequence>
<dbReference type="InterPro" id="IPR036318">
    <property type="entry name" value="FAD-bd_PCMH-like_sf"/>
</dbReference>
<reference evidence="12" key="1">
    <citation type="submission" date="2016-08" db="EMBL/GenBank/DDBJ databases">
        <authorList>
            <person name="Seilhamer J.J."/>
        </authorList>
    </citation>
    <scope>NUCLEOTIDE SEQUENCE</scope>
    <source>
        <strain evidence="12">86</strain>
    </source>
</reference>
<dbReference type="SUPFAM" id="SSF56176">
    <property type="entry name" value="FAD-binding/transporter-associated domain-like"/>
    <property type="match status" value="1"/>
</dbReference>
<dbReference type="GO" id="GO:0005886">
    <property type="term" value="C:plasma membrane"/>
    <property type="evidence" value="ECO:0007669"/>
    <property type="project" value="UniProtKB-SubCell"/>
</dbReference>
<organism evidence="12">
    <name type="scientific">uncultured Pleomorphomonas sp</name>
    <dbReference type="NCBI Taxonomy" id="442121"/>
    <lineage>
        <taxon>Bacteria</taxon>
        <taxon>Pseudomonadati</taxon>
        <taxon>Pseudomonadota</taxon>
        <taxon>Alphaproteobacteria</taxon>
        <taxon>Hyphomicrobiales</taxon>
        <taxon>Pleomorphomonadaceae</taxon>
        <taxon>Pleomorphomonas</taxon>
        <taxon>environmental samples</taxon>
    </lineage>
</organism>
<evidence type="ECO:0000313" key="12">
    <source>
        <dbReference type="EMBL" id="SCM78245.1"/>
    </source>
</evidence>
<proteinExistence type="inferred from homology"/>
<dbReference type="GO" id="GO:0050660">
    <property type="term" value="F:flavin adenine dinucleotide binding"/>
    <property type="evidence" value="ECO:0007669"/>
    <property type="project" value="InterPro"/>
</dbReference>